<evidence type="ECO:0000313" key="5">
    <source>
        <dbReference type="EMBL" id="RAG81310.1"/>
    </source>
</evidence>
<dbReference type="OrthoDB" id="3252280at2"/>
<dbReference type="Gene3D" id="1.10.10.10">
    <property type="entry name" value="Winged helix-like DNA-binding domain superfamily/Winged helix DNA-binding domain"/>
    <property type="match status" value="1"/>
</dbReference>
<dbReference type="InterPro" id="IPR036390">
    <property type="entry name" value="WH_DNA-bd_sf"/>
</dbReference>
<dbReference type="Pfam" id="PF08220">
    <property type="entry name" value="HTH_DeoR"/>
    <property type="match status" value="1"/>
</dbReference>
<dbReference type="InterPro" id="IPR046335">
    <property type="entry name" value="LacI/GalR-like_sensor"/>
</dbReference>
<evidence type="ECO:0000259" key="4">
    <source>
        <dbReference type="PROSITE" id="PS51000"/>
    </source>
</evidence>
<dbReference type="Pfam" id="PF13377">
    <property type="entry name" value="Peripla_BP_3"/>
    <property type="match status" value="1"/>
</dbReference>
<dbReference type="AlphaFoldDB" id="A0A2X0K1U3"/>
<dbReference type="EMBL" id="QKYN01000166">
    <property type="protein sequence ID" value="RAG81310.1"/>
    <property type="molecule type" value="Genomic_DNA"/>
</dbReference>
<dbReference type="Gene3D" id="3.40.50.2300">
    <property type="match status" value="2"/>
</dbReference>
<dbReference type="RefSeq" id="WP_111507014.1">
    <property type="nucleotide sequence ID" value="NZ_QKYN01000166.1"/>
</dbReference>
<evidence type="ECO:0000256" key="2">
    <source>
        <dbReference type="ARBA" id="ARBA00023125"/>
    </source>
</evidence>
<protein>
    <recommendedName>
        <fullName evidence="4">HTH deoR-type domain-containing protein</fullName>
    </recommendedName>
</protein>
<dbReference type="InterPro" id="IPR036388">
    <property type="entry name" value="WH-like_DNA-bd_sf"/>
</dbReference>
<evidence type="ECO:0000313" key="6">
    <source>
        <dbReference type="Proteomes" id="UP000248889"/>
    </source>
</evidence>
<gene>
    <name evidence="5" type="ORF">DN069_33510</name>
</gene>
<dbReference type="Proteomes" id="UP000248889">
    <property type="component" value="Unassembled WGS sequence"/>
</dbReference>
<dbReference type="GO" id="GO:0003700">
    <property type="term" value="F:DNA-binding transcription factor activity"/>
    <property type="evidence" value="ECO:0007669"/>
    <property type="project" value="InterPro"/>
</dbReference>
<keyword evidence="3" id="KW-0804">Transcription</keyword>
<feature type="domain" description="HTH deoR-type" evidence="4">
    <location>
        <begin position="4"/>
        <end position="59"/>
    </location>
</feature>
<reference evidence="5 6" key="1">
    <citation type="submission" date="2018-06" db="EMBL/GenBank/DDBJ databases">
        <title>Streptacidiphilus pinicola sp. nov., isolated from pine grove soil.</title>
        <authorList>
            <person name="Roh S.G."/>
            <person name="Park S."/>
            <person name="Kim M.-K."/>
            <person name="Yun B.-R."/>
            <person name="Park J."/>
            <person name="Kim M.J."/>
            <person name="Kim Y.S."/>
            <person name="Kim S.B."/>
        </authorList>
    </citation>
    <scope>NUCLEOTIDE SEQUENCE [LARGE SCALE GENOMIC DNA]</scope>
    <source>
        <strain evidence="5 6">MMS16-CNU450</strain>
    </source>
</reference>
<dbReference type="PANTHER" id="PTHR30146">
    <property type="entry name" value="LACI-RELATED TRANSCRIPTIONAL REPRESSOR"/>
    <property type="match status" value="1"/>
</dbReference>
<organism evidence="5 6">
    <name type="scientific">Streptacidiphilus pinicola</name>
    <dbReference type="NCBI Taxonomy" id="2219663"/>
    <lineage>
        <taxon>Bacteria</taxon>
        <taxon>Bacillati</taxon>
        <taxon>Actinomycetota</taxon>
        <taxon>Actinomycetes</taxon>
        <taxon>Kitasatosporales</taxon>
        <taxon>Streptomycetaceae</taxon>
        <taxon>Streptacidiphilus</taxon>
    </lineage>
</organism>
<evidence type="ECO:0000256" key="1">
    <source>
        <dbReference type="ARBA" id="ARBA00023015"/>
    </source>
</evidence>
<dbReference type="InterPro" id="IPR018356">
    <property type="entry name" value="Tscrpt_reg_HTH_DeoR_CS"/>
</dbReference>
<dbReference type="SMART" id="SM00420">
    <property type="entry name" value="HTH_DEOR"/>
    <property type="match status" value="1"/>
</dbReference>
<dbReference type="PROSITE" id="PS51000">
    <property type="entry name" value="HTH_DEOR_2"/>
    <property type="match status" value="1"/>
</dbReference>
<dbReference type="InterPro" id="IPR028082">
    <property type="entry name" value="Peripla_BP_I"/>
</dbReference>
<dbReference type="SUPFAM" id="SSF46785">
    <property type="entry name" value="Winged helix' DNA-binding domain"/>
    <property type="match status" value="1"/>
</dbReference>
<dbReference type="PANTHER" id="PTHR30146:SF155">
    <property type="entry name" value="ALANINE RACEMASE"/>
    <property type="match status" value="1"/>
</dbReference>
<keyword evidence="2" id="KW-0238">DNA-binding</keyword>
<comment type="caution">
    <text evidence="5">The sequence shown here is derived from an EMBL/GenBank/DDBJ whole genome shotgun (WGS) entry which is preliminary data.</text>
</comment>
<accession>A0A2X0K1U3</accession>
<keyword evidence="1" id="KW-0805">Transcription regulation</keyword>
<dbReference type="GO" id="GO:0000976">
    <property type="term" value="F:transcription cis-regulatory region binding"/>
    <property type="evidence" value="ECO:0007669"/>
    <property type="project" value="TreeGrafter"/>
</dbReference>
<dbReference type="InterPro" id="IPR001034">
    <property type="entry name" value="DeoR_HTH"/>
</dbReference>
<keyword evidence="6" id="KW-1185">Reference proteome</keyword>
<dbReference type="SUPFAM" id="SSF53822">
    <property type="entry name" value="Periplasmic binding protein-like I"/>
    <property type="match status" value="1"/>
</dbReference>
<proteinExistence type="predicted"/>
<name>A0A2X0K1U3_9ACTN</name>
<evidence type="ECO:0000256" key="3">
    <source>
        <dbReference type="ARBA" id="ARBA00023163"/>
    </source>
</evidence>
<sequence length="350" mass="35764">MPAKADGRRRLLLDLLRDGPLPVRQLATALGVSAVTVRRDVEALSSTGRLSRAQGRVARTDPGDDEGPVIGMLVPAIDRHHGELIRGAREAVARAGARLVLGVCGDAPGAAQSQLGLLVDAGATGVLLAPRWPAQGVQPADETPVLGPGMPAVLVERRGEPGTALAGLDSVRTDHAHGIGLALRHLAARGRRRIGLLTDPGSPVSATLLAGHRELVGALGLAGPRCASVEELATAAAAGQLDAAVVHPDEDALRLLQAAQALGLDVPRDLALVAYGDDVAALADVPLTAVSLPRASVGEAAATLLLRRLGAGDGASEALDGPYRHLDLLPRLYVRVSCGDHLDGAAARPA</sequence>
<dbReference type="PROSITE" id="PS00894">
    <property type="entry name" value="HTH_DEOR_1"/>
    <property type="match status" value="1"/>
</dbReference>